<organism evidence="2 3">
    <name type="scientific">Rouxiella chamberiensis</name>
    <dbReference type="NCBI Taxonomy" id="1513468"/>
    <lineage>
        <taxon>Bacteria</taxon>
        <taxon>Pseudomonadati</taxon>
        <taxon>Pseudomonadota</taxon>
        <taxon>Gammaproteobacteria</taxon>
        <taxon>Enterobacterales</taxon>
        <taxon>Yersiniaceae</taxon>
        <taxon>Rouxiella</taxon>
    </lineage>
</organism>
<reference evidence="2" key="1">
    <citation type="submission" date="2022-12" db="EMBL/GenBank/DDBJ databases">
        <title>Complete genome sequence of an Australian strain of Rouxiella badensis DAR84756 and resolution of the R. badensis DSM100043 and R. chamberiensis DSM28324 genomes.</title>
        <authorList>
            <person name="Paul S."/>
            <person name="Anderson P.J."/>
            <person name="Maynard G."/>
            <person name="Dyall-Smith M."/>
            <person name="Kudinha T."/>
        </authorList>
    </citation>
    <scope>NUCLEOTIDE SEQUENCE</scope>
    <source>
        <strain evidence="2">DSM 28324</strain>
    </source>
</reference>
<keyword evidence="1" id="KW-0812">Transmembrane</keyword>
<dbReference type="RefSeq" id="WP_045048269.1">
    <property type="nucleotide sequence ID" value="NZ_CP114058.1"/>
</dbReference>
<dbReference type="Pfam" id="PF09583">
    <property type="entry name" value="Phageshock_PspG"/>
    <property type="match status" value="1"/>
</dbReference>
<dbReference type="NCBIfam" id="TIGR02975">
    <property type="entry name" value="phageshock_pspG"/>
    <property type="match status" value="1"/>
</dbReference>
<gene>
    <name evidence="2" type="primary">pspG</name>
    <name evidence="2" type="ORF">O1V66_15620</name>
</gene>
<sequence>MAEVLFVLGFFFMLLMTGISLIGMIAAMVVGFALMMVGGLFTVVIKMLPWLLLAVAVVWIYRAYKQPGKPRYKRRRLP</sequence>
<keyword evidence="1" id="KW-0472">Membrane</keyword>
<dbReference type="InterPro" id="IPR014318">
    <property type="entry name" value="Phageshock_PspG"/>
</dbReference>
<evidence type="ECO:0000256" key="1">
    <source>
        <dbReference type="SAM" id="Phobius"/>
    </source>
</evidence>
<keyword evidence="3" id="KW-1185">Reference proteome</keyword>
<keyword evidence="1" id="KW-1133">Transmembrane helix</keyword>
<feature type="transmembrane region" description="Helical" evidence="1">
    <location>
        <begin position="47"/>
        <end position="64"/>
    </location>
</feature>
<proteinExistence type="predicted"/>
<protein>
    <submittedName>
        <fullName evidence="2">Envelope stress response protein PspG</fullName>
    </submittedName>
</protein>
<feature type="transmembrane region" description="Helical" evidence="1">
    <location>
        <begin position="7"/>
        <end position="35"/>
    </location>
</feature>
<evidence type="ECO:0000313" key="3">
    <source>
        <dbReference type="Proteomes" id="UP001164712"/>
    </source>
</evidence>
<evidence type="ECO:0000313" key="2">
    <source>
        <dbReference type="EMBL" id="WAT00364.1"/>
    </source>
</evidence>
<name>A0ABY7HLW3_9GAMM</name>
<accession>A0ABY7HLW3</accession>
<dbReference type="EMBL" id="CP114058">
    <property type="protein sequence ID" value="WAT00364.1"/>
    <property type="molecule type" value="Genomic_DNA"/>
</dbReference>
<dbReference type="Proteomes" id="UP001164712">
    <property type="component" value="Chromosome"/>
</dbReference>